<sequence>MRPVDAAAEAPRQARFGRLPERIRIEDTVEERPATALDPAQRAYDADDWLVRYCL</sequence>
<protein>
    <submittedName>
        <fullName evidence="1">Uncharacterized protein</fullName>
    </submittedName>
</protein>
<gene>
    <name evidence="1" type="ORF">HD597_003093</name>
</gene>
<comment type="caution">
    <text evidence="1">The sequence shown here is derived from an EMBL/GenBank/DDBJ whole genome shotgun (WGS) entry which is preliminary data.</text>
</comment>
<accession>A0A9X2GK79</accession>
<evidence type="ECO:0000313" key="2">
    <source>
        <dbReference type="Proteomes" id="UP001139648"/>
    </source>
</evidence>
<evidence type="ECO:0000313" key="1">
    <source>
        <dbReference type="EMBL" id="MCP2356073.1"/>
    </source>
</evidence>
<keyword evidence="2" id="KW-1185">Reference proteome</keyword>
<dbReference type="Proteomes" id="UP001139648">
    <property type="component" value="Unassembled WGS sequence"/>
</dbReference>
<dbReference type="EMBL" id="JAMZEB010000002">
    <property type="protein sequence ID" value="MCP2356073.1"/>
    <property type="molecule type" value="Genomic_DNA"/>
</dbReference>
<organism evidence="1 2">
    <name type="scientific">Nonomuraea thailandensis</name>
    <dbReference type="NCBI Taxonomy" id="1188745"/>
    <lineage>
        <taxon>Bacteria</taxon>
        <taxon>Bacillati</taxon>
        <taxon>Actinomycetota</taxon>
        <taxon>Actinomycetes</taxon>
        <taxon>Streptosporangiales</taxon>
        <taxon>Streptosporangiaceae</taxon>
        <taxon>Nonomuraea</taxon>
    </lineage>
</organism>
<dbReference type="RefSeq" id="WP_253742843.1">
    <property type="nucleotide sequence ID" value="NZ_BAABKA010000001.1"/>
</dbReference>
<reference evidence="1" key="1">
    <citation type="submission" date="2022-06" db="EMBL/GenBank/DDBJ databases">
        <title>Sequencing the genomes of 1000 actinobacteria strains.</title>
        <authorList>
            <person name="Klenk H.-P."/>
        </authorList>
    </citation>
    <scope>NUCLEOTIDE SEQUENCE</scope>
    <source>
        <strain evidence="1">DSM 46694</strain>
    </source>
</reference>
<name>A0A9X2GK79_9ACTN</name>
<dbReference type="AlphaFoldDB" id="A0A9X2GK79"/>
<proteinExistence type="predicted"/>